<comment type="caution">
    <text evidence="3">The sequence shown here is derived from an EMBL/GenBank/DDBJ whole genome shotgun (WGS) entry which is preliminary data.</text>
</comment>
<dbReference type="AlphaFoldDB" id="A0A444JFX3"/>
<accession>A0A444JFX3</accession>
<evidence type="ECO:0000256" key="1">
    <source>
        <dbReference type="HAMAP-Rule" id="MF_00302"/>
    </source>
</evidence>
<dbReference type="InterPro" id="IPR022935">
    <property type="entry name" value="ClpS"/>
</dbReference>
<sequence length="104" mass="11890">MGKTDSGHREEILTRDKKKFQEPPLYKVLLHNDDYTTMEFVVMVLETIFSKDTSEATTIMLNIHRQGMGVAGVYSREIGESKVSEVHQTARKNQFPLKCSLEKA</sequence>
<protein>
    <recommendedName>
        <fullName evidence="1">ATP-dependent Clp protease adapter protein ClpS</fullName>
    </recommendedName>
</protein>
<dbReference type="PANTHER" id="PTHR33473:SF19">
    <property type="entry name" value="ATP-DEPENDENT CLP PROTEASE ADAPTER PROTEIN CLPS"/>
    <property type="match status" value="1"/>
</dbReference>
<dbReference type="SUPFAM" id="SSF54736">
    <property type="entry name" value="ClpS-like"/>
    <property type="match status" value="1"/>
</dbReference>
<dbReference type="InterPro" id="IPR003769">
    <property type="entry name" value="ClpS_core"/>
</dbReference>
<evidence type="ECO:0000313" key="3">
    <source>
        <dbReference type="EMBL" id="RWX51917.1"/>
    </source>
</evidence>
<dbReference type="GO" id="GO:0030163">
    <property type="term" value="P:protein catabolic process"/>
    <property type="evidence" value="ECO:0007669"/>
    <property type="project" value="InterPro"/>
</dbReference>
<keyword evidence="3" id="KW-0378">Hydrolase</keyword>
<comment type="similarity">
    <text evidence="1">Belongs to the ClpS family.</text>
</comment>
<dbReference type="InterPro" id="IPR014719">
    <property type="entry name" value="Ribosomal_bL12_C/ClpS-like"/>
</dbReference>
<dbReference type="NCBIfam" id="NF000672">
    <property type="entry name" value="PRK00033.1-5"/>
    <property type="match status" value="1"/>
</dbReference>
<dbReference type="EMBL" id="MTKS01000063">
    <property type="protein sequence ID" value="RWX51917.1"/>
    <property type="molecule type" value="Genomic_DNA"/>
</dbReference>
<reference evidence="3 4" key="1">
    <citation type="submission" date="2017-01" db="EMBL/GenBank/DDBJ databases">
        <title>The cable genome- insights into the physiology and evolution of filamentous bacteria capable of sulfide oxidation via long distance electron transfer.</title>
        <authorList>
            <person name="Schreiber L."/>
            <person name="Bjerg J.T."/>
            <person name="Boggild A."/>
            <person name="Van De Vossenberg J."/>
            <person name="Meysman F."/>
            <person name="Nielsen L.P."/>
            <person name="Schramm A."/>
            <person name="Kjeldsen K.U."/>
        </authorList>
    </citation>
    <scope>NUCLEOTIDE SEQUENCE [LARGE SCALE GENOMIC DNA]</scope>
    <source>
        <strain evidence="3">A5</strain>
    </source>
</reference>
<comment type="function">
    <text evidence="1">Involved in the modulation of the specificity of the ClpAP-mediated ATP-dependent protein degradation.</text>
</comment>
<evidence type="ECO:0000259" key="2">
    <source>
        <dbReference type="Pfam" id="PF02617"/>
    </source>
</evidence>
<keyword evidence="3" id="KW-0645">Protease</keyword>
<dbReference type="PANTHER" id="PTHR33473">
    <property type="entry name" value="ATP-DEPENDENT CLP PROTEASE ADAPTER PROTEIN CLPS1, CHLOROPLASTIC"/>
    <property type="match status" value="1"/>
</dbReference>
<feature type="domain" description="Adaptor protein ClpS core" evidence="2">
    <location>
        <begin position="21"/>
        <end position="100"/>
    </location>
</feature>
<dbReference type="GO" id="GO:0008233">
    <property type="term" value="F:peptidase activity"/>
    <property type="evidence" value="ECO:0007669"/>
    <property type="project" value="UniProtKB-KW"/>
</dbReference>
<gene>
    <name evidence="1" type="primary">clpS</name>
    <name evidence="3" type="ORF">VU01_10636</name>
</gene>
<dbReference type="Pfam" id="PF02617">
    <property type="entry name" value="ClpS"/>
    <property type="match status" value="1"/>
</dbReference>
<keyword evidence="4" id="KW-1185">Reference proteome</keyword>
<dbReference type="HAMAP" id="MF_00302">
    <property type="entry name" value="ClpS"/>
    <property type="match status" value="1"/>
</dbReference>
<dbReference type="Gene3D" id="3.30.1390.10">
    <property type="match status" value="1"/>
</dbReference>
<dbReference type="GO" id="GO:0006508">
    <property type="term" value="P:proteolysis"/>
    <property type="evidence" value="ECO:0007669"/>
    <property type="project" value="UniProtKB-UniRule"/>
</dbReference>
<dbReference type="Proteomes" id="UP000288892">
    <property type="component" value="Unassembled WGS sequence"/>
</dbReference>
<comment type="subunit">
    <text evidence="1">Binds to the N-terminal domain of the chaperone ClpA.</text>
</comment>
<evidence type="ECO:0000313" key="4">
    <source>
        <dbReference type="Proteomes" id="UP000288892"/>
    </source>
</evidence>
<proteinExistence type="inferred from homology"/>
<organism evidence="3 4">
    <name type="scientific">Candidatus Electrothrix marina</name>
    <dbReference type="NCBI Taxonomy" id="1859130"/>
    <lineage>
        <taxon>Bacteria</taxon>
        <taxon>Pseudomonadati</taxon>
        <taxon>Thermodesulfobacteriota</taxon>
        <taxon>Desulfobulbia</taxon>
        <taxon>Desulfobulbales</taxon>
        <taxon>Desulfobulbaceae</taxon>
        <taxon>Candidatus Electrothrix</taxon>
    </lineage>
</organism>
<name>A0A444JFX3_9BACT</name>
<dbReference type="FunFam" id="3.30.1390.10:FF:000002">
    <property type="entry name" value="ATP-dependent Clp protease adapter protein ClpS"/>
    <property type="match status" value="1"/>
</dbReference>